<dbReference type="RefSeq" id="XP_066656659.1">
    <property type="nucleotide sequence ID" value="XM_066802894.1"/>
</dbReference>
<evidence type="ECO:0000313" key="2">
    <source>
        <dbReference type="EMBL" id="KAK7539388.1"/>
    </source>
</evidence>
<dbReference type="InterPro" id="IPR032675">
    <property type="entry name" value="LRR_dom_sf"/>
</dbReference>
<evidence type="ECO:0000256" key="1">
    <source>
        <dbReference type="SAM" id="MobiDB-lite"/>
    </source>
</evidence>
<dbReference type="Proteomes" id="UP001360953">
    <property type="component" value="Unassembled WGS sequence"/>
</dbReference>
<sequence length="511" mass="59127">MSTYSRIEDIEAMSAERFINVYEKVTGRAFVEGGDNKCEVLWLSCNLEDLQYWKFVVNDPTLARTVILIVLDDSTFSEALLDPGVLRELAGPHLNQNCILQTSTSNPSFQRDWRRQLALKSHRPQVREQMLVRQCEWMRNQVEAHLDIRDNMLDKELFRQTLKRNLLPNFTKVDLTNLPTERLVYSRPEQSYTPPSRSPSVLQWEDEYPEGPLPVTGVRPRNFWPWSSRDASDRLEDMEQGFAPATNTCLHLPPRCVPFRGISIILSVLREFSKRLTEFSIIPGSDYPEKLLRGTHSAYQTGFPMTFFLPPFSNRFQQQVSDLEWVVENLTTFRLVAGCSGLQAGETFSGFFQLLSRARKLKSLQLHIEEWRDDPRDVLDSISSPSLKEVDFDGIEFSRHAFLKFLSKHPNLKSLSLYGCLYKGQCWWELLTAARVTHSLLRTEKLYINQAVWRHPDGDYAEEDRLELPEMSREYGMARWGRWMADPRKETFPFQDGTSGSLPRSAGAGRL</sequence>
<dbReference type="EMBL" id="JBBPEH010000004">
    <property type="protein sequence ID" value="KAK7539388.1"/>
    <property type="molecule type" value="Genomic_DNA"/>
</dbReference>
<protein>
    <submittedName>
        <fullName evidence="2">Uncharacterized protein</fullName>
    </submittedName>
</protein>
<accession>A0ABR1LXM6</accession>
<organism evidence="2 3">
    <name type="scientific">Phyllosticta citribraziliensis</name>
    <dbReference type="NCBI Taxonomy" id="989973"/>
    <lineage>
        <taxon>Eukaryota</taxon>
        <taxon>Fungi</taxon>
        <taxon>Dikarya</taxon>
        <taxon>Ascomycota</taxon>
        <taxon>Pezizomycotina</taxon>
        <taxon>Dothideomycetes</taxon>
        <taxon>Dothideomycetes incertae sedis</taxon>
        <taxon>Botryosphaeriales</taxon>
        <taxon>Phyllostictaceae</taxon>
        <taxon>Phyllosticta</taxon>
    </lineage>
</organism>
<name>A0ABR1LXM6_9PEZI</name>
<dbReference type="Gene3D" id="3.80.10.10">
    <property type="entry name" value="Ribonuclease Inhibitor"/>
    <property type="match status" value="1"/>
</dbReference>
<keyword evidence="3" id="KW-1185">Reference proteome</keyword>
<gene>
    <name evidence="2" type="ORF">J3D65DRAFT_666118</name>
</gene>
<dbReference type="GeneID" id="92035800"/>
<evidence type="ECO:0000313" key="3">
    <source>
        <dbReference type="Proteomes" id="UP001360953"/>
    </source>
</evidence>
<reference evidence="2 3" key="1">
    <citation type="submission" date="2024-04" db="EMBL/GenBank/DDBJ databases">
        <title>Phyllosticta paracitricarpa is synonymous to the EU quarantine fungus P. citricarpa based on phylogenomic analyses.</title>
        <authorList>
            <consortium name="Lawrence Berkeley National Laboratory"/>
            <person name="Van ingen-buijs V.A."/>
            <person name="Van westerhoven A.C."/>
            <person name="Haridas S."/>
            <person name="Skiadas P."/>
            <person name="Martin F."/>
            <person name="Groenewald J.Z."/>
            <person name="Crous P.W."/>
            <person name="Seidl M.F."/>
        </authorList>
    </citation>
    <scope>NUCLEOTIDE SEQUENCE [LARGE SCALE GENOMIC DNA]</scope>
    <source>
        <strain evidence="2 3">CPC 17464</strain>
    </source>
</reference>
<proteinExistence type="predicted"/>
<comment type="caution">
    <text evidence="2">The sequence shown here is derived from an EMBL/GenBank/DDBJ whole genome shotgun (WGS) entry which is preliminary data.</text>
</comment>
<dbReference type="SUPFAM" id="SSF52047">
    <property type="entry name" value="RNI-like"/>
    <property type="match status" value="1"/>
</dbReference>
<feature type="region of interest" description="Disordered" evidence="1">
    <location>
        <begin position="492"/>
        <end position="511"/>
    </location>
</feature>